<accession>A0A0K2XB30</accession>
<dbReference type="InterPro" id="IPR003029">
    <property type="entry name" value="S1_domain"/>
</dbReference>
<dbReference type="InterPro" id="IPR050437">
    <property type="entry name" value="Ribos_protein_bS1-like"/>
</dbReference>
<feature type="domain" description="S1 motif" evidence="5">
    <location>
        <begin position="122"/>
        <end position="186"/>
    </location>
</feature>
<name>A0A0K2XB30_9HELI</name>
<feature type="domain" description="S1 motif" evidence="5">
    <location>
        <begin position="464"/>
        <end position="528"/>
    </location>
</feature>
<dbReference type="SMART" id="SM00316">
    <property type="entry name" value="S1"/>
    <property type="match status" value="6"/>
</dbReference>
<evidence type="ECO:0000256" key="3">
    <source>
        <dbReference type="ARBA" id="ARBA00023274"/>
    </source>
</evidence>
<evidence type="ECO:0000313" key="9">
    <source>
        <dbReference type="Proteomes" id="UP000038622"/>
    </source>
</evidence>
<dbReference type="RefSeq" id="WP_053941882.1">
    <property type="nucleotide sequence ID" value="NZ_CDMH01000062.1"/>
</dbReference>
<feature type="domain" description="S1 motif" evidence="5">
    <location>
        <begin position="379"/>
        <end position="447"/>
    </location>
</feature>
<dbReference type="PANTHER" id="PTHR10724">
    <property type="entry name" value="30S RIBOSOMAL PROTEIN S1"/>
    <property type="match status" value="1"/>
</dbReference>
<dbReference type="PROSITE" id="PS50126">
    <property type="entry name" value="S1"/>
    <property type="match status" value="6"/>
</dbReference>
<dbReference type="EMBL" id="CDMH01000062">
    <property type="protein sequence ID" value="CRF43318.1"/>
    <property type="molecule type" value="Genomic_DNA"/>
</dbReference>
<dbReference type="EMBL" id="CDMN01000045">
    <property type="protein sequence ID" value="CRF44555.1"/>
    <property type="molecule type" value="Genomic_DNA"/>
</dbReference>
<evidence type="ECO:0000313" key="6">
    <source>
        <dbReference type="EMBL" id="CRF41263.1"/>
    </source>
</evidence>
<proteinExistence type="inferred from homology"/>
<dbReference type="SUPFAM" id="SSF50249">
    <property type="entry name" value="Nucleic acid-binding proteins"/>
    <property type="match status" value="6"/>
</dbReference>
<reference evidence="10 11" key="2">
    <citation type="submission" date="2014-12" db="EMBL/GenBank/DDBJ databases">
        <authorList>
            <person name="Jaenicke S."/>
        </authorList>
    </citation>
    <scope>NUCLEOTIDE SEQUENCE [LARGE SCALE GENOMIC DNA]</scope>
</reference>
<dbReference type="GO" id="GO:0003729">
    <property type="term" value="F:mRNA binding"/>
    <property type="evidence" value="ECO:0007669"/>
    <property type="project" value="TreeGrafter"/>
</dbReference>
<dbReference type="Pfam" id="PF00575">
    <property type="entry name" value="S1"/>
    <property type="match status" value="4"/>
</dbReference>
<dbReference type="STRING" id="1578720.HAL011_10540"/>
<keyword evidence="9" id="KW-1185">Reference proteome</keyword>
<dbReference type="OrthoDB" id="9804077at2"/>
<feature type="domain" description="S1 motif" evidence="5">
    <location>
        <begin position="292"/>
        <end position="362"/>
    </location>
</feature>
<dbReference type="AlphaFoldDB" id="A0A0K2XB30"/>
<dbReference type="Gene3D" id="2.40.50.140">
    <property type="entry name" value="Nucleic acid-binding proteins"/>
    <property type="match status" value="5"/>
</dbReference>
<comment type="function">
    <text evidence="4">Binds mRNA; thus facilitating recognition of the initiation point. It is needed to translate mRNA with a short Shine-Dalgarno (SD) purine-rich sequence.</text>
</comment>
<dbReference type="Proteomes" id="UP000045175">
    <property type="component" value="Unassembled WGS sequence"/>
</dbReference>
<keyword evidence="2 8" id="KW-0689">Ribosomal protein</keyword>
<gene>
    <name evidence="6" type="ORF">HAL011_10540</name>
    <name evidence="7" type="ORF">HAL013_15480</name>
    <name evidence="8" type="ORF">HAL09_11460</name>
</gene>
<evidence type="ECO:0000313" key="7">
    <source>
        <dbReference type="EMBL" id="CRF43318.1"/>
    </source>
</evidence>
<comment type="similarity">
    <text evidence="1">Belongs to the bacterial ribosomal protein bS1 family.</text>
</comment>
<dbReference type="PANTHER" id="PTHR10724:SF7">
    <property type="entry name" value="SMALL RIBOSOMAL SUBUNIT PROTEIN BS1C"/>
    <property type="match status" value="1"/>
</dbReference>
<evidence type="ECO:0000259" key="5">
    <source>
        <dbReference type="PROSITE" id="PS50126"/>
    </source>
</evidence>
<protein>
    <submittedName>
        <fullName evidence="8">SSU ribosomal protein S1p</fullName>
    </submittedName>
</protein>
<feature type="domain" description="S1 motif" evidence="5">
    <location>
        <begin position="36"/>
        <end position="89"/>
    </location>
</feature>
<dbReference type="GO" id="GO:0003735">
    <property type="term" value="F:structural constituent of ribosome"/>
    <property type="evidence" value="ECO:0007669"/>
    <property type="project" value="TreeGrafter"/>
</dbReference>
<evidence type="ECO:0000313" key="10">
    <source>
        <dbReference type="Proteomes" id="UP000041394"/>
    </source>
</evidence>
<dbReference type="InterPro" id="IPR012340">
    <property type="entry name" value="NA-bd_OB-fold"/>
</dbReference>
<dbReference type="InterPro" id="IPR035104">
    <property type="entry name" value="Ribosomal_protein_S1-like"/>
</dbReference>
<evidence type="ECO:0000256" key="4">
    <source>
        <dbReference type="ARBA" id="ARBA00025604"/>
    </source>
</evidence>
<dbReference type="GO" id="GO:0006412">
    <property type="term" value="P:translation"/>
    <property type="evidence" value="ECO:0007669"/>
    <property type="project" value="TreeGrafter"/>
</dbReference>
<dbReference type="Proteomes" id="UP000038622">
    <property type="component" value="Unassembled WGS sequence"/>
</dbReference>
<dbReference type="FunFam" id="2.40.50.140:FF:000103">
    <property type="entry name" value="protein RRP5 homolog"/>
    <property type="match status" value="1"/>
</dbReference>
<feature type="domain" description="S1 motif" evidence="5">
    <location>
        <begin position="207"/>
        <end position="275"/>
    </location>
</feature>
<reference evidence="8" key="1">
    <citation type="submission" date="2014-12" db="EMBL/GenBank/DDBJ databases">
        <title>Whole genome sequences of four Staphylococcus schleiferi canine isolates.</title>
        <authorList>
            <person name="Misic A.M."/>
            <person name="Cain C."/>
            <person name="Morris D.O."/>
            <person name="Rankin S."/>
            <person name="Beiting D."/>
        </authorList>
    </citation>
    <scope>NUCLEOTIDE SEQUENCE</scope>
    <source>
        <strain evidence="6">ASB11</strain>
        <strain evidence="7">ASB13</strain>
        <strain evidence="8">ASB9</strain>
    </source>
</reference>
<dbReference type="Proteomes" id="UP000041394">
    <property type="component" value="Unassembled WGS sequence"/>
</dbReference>
<dbReference type="NCBIfam" id="NF004956">
    <property type="entry name" value="PRK06299.1-6"/>
    <property type="match status" value="1"/>
</dbReference>
<dbReference type="GO" id="GO:0022627">
    <property type="term" value="C:cytosolic small ribosomal subunit"/>
    <property type="evidence" value="ECO:0007669"/>
    <property type="project" value="TreeGrafter"/>
</dbReference>
<sequence>MNKELESLGSQSEIESKEFQDYMQGYMQAEEVEQKGALRDGVVVSINEQEDYAMVSVGGKTEGRLPLSEIRDAQGQLLFALNDPIQVYVSLRGERPSVSYKRALVFVKNQEKIQTLGADFKDKFVEGKIVRENKGGYVVIDHQGVEYFLSKVQSSLKRDAKHIGKHIKACITAIDPESASISVSRKRFFEVYSRYQHEQSQKLVESGAIYTGVVKSVTSFGVFVEVEGVEGLVHYTEITHRGSTNPAKHFKEGDVVQVKALSYDEKKKRLLLSIKATMEDPWEEIQTKLKVGYAIKVVVSNIENYGVFVDIGNDIEGFLHISEISWNKDVKHPSDYLELNQEIDVKIIEIDSKNRRLRVSLKQLSDKPFNDFVSKHHVGDVIEGKVATLTDFGAFINLGGVDGLLHNKDAFWEQDKKCKEHFKVGDVVQVKILKINKEDEKISLEMKFAKPSPVETFSQKHRVGDIVEGTIVGMKDFGVFVGVEGIDVLIKSEDLHPLKKEELKMGDVITGVVVAIEKANNRVRASVRRLERKREQDQLHAFNSSDTKMTLGDKISGKF</sequence>
<evidence type="ECO:0000256" key="1">
    <source>
        <dbReference type="ARBA" id="ARBA00006767"/>
    </source>
</evidence>
<evidence type="ECO:0000313" key="11">
    <source>
        <dbReference type="Proteomes" id="UP000045175"/>
    </source>
</evidence>
<dbReference type="EMBL" id="CDML01000036">
    <property type="protein sequence ID" value="CRF41263.1"/>
    <property type="molecule type" value="Genomic_DNA"/>
</dbReference>
<dbReference type="PRINTS" id="PR00681">
    <property type="entry name" value="RIBOSOMALS1"/>
</dbReference>
<dbReference type="CDD" id="cd04465">
    <property type="entry name" value="S1_RPS1_repeat_ec2_hs2"/>
    <property type="match status" value="1"/>
</dbReference>
<keyword evidence="3" id="KW-0687">Ribonucleoprotein</keyword>
<reference evidence="9" key="3">
    <citation type="submission" date="2014-12" db="EMBL/GenBank/DDBJ databases">
        <authorList>
            <person name="Smet A."/>
        </authorList>
    </citation>
    <scope>NUCLEOTIDE SEQUENCE [LARGE SCALE GENOMIC DNA]</scope>
</reference>
<organism evidence="8 10">
    <name type="scientific">Helicobacter ailurogastricus</name>
    <dbReference type="NCBI Taxonomy" id="1578720"/>
    <lineage>
        <taxon>Bacteria</taxon>
        <taxon>Pseudomonadati</taxon>
        <taxon>Campylobacterota</taxon>
        <taxon>Epsilonproteobacteria</taxon>
        <taxon>Campylobacterales</taxon>
        <taxon>Helicobacteraceae</taxon>
        <taxon>Helicobacter</taxon>
    </lineage>
</organism>
<evidence type="ECO:0000256" key="2">
    <source>
        <dbReference type="ARBA" id="ARBA00022980"/>
    </source>
</evidence>
<evidence type="ECO:0000313" key="8">
    <source>
        <dbReference type="EMBL" id="CRF44555.1"/>
    </source>
</evidence>